<reference evidence="2" key="1">
    <citation type="journal article" date="2020" name="Stud. Mycol.">
        <title>101 Dothideomycetes genomes: a test case for predicting lifestyles and emergence of pathogens.</title>
        <authorList>
            <person name="Haridas S."/>
            <person name="Albert R."/>
            <person name="Binder M."/>
            <person name="Bloem J."/>
            <person name="Labutti K."/>
            <person name="Salamov A."/>
            <person name="Andreopoulos B."/>
            <person name="Baker S."/>
            <person name="Barry K."/>
            <person name="Bills G."/>
            <person name="Bluhm B."/>
            <person name="Cannon C."/>
            <person name="Castanera R."/>
            <person name="Culley D."/>
            <person name="Daum C."/>
            <person name="Ezra D."/>
            <person name="Gonzalez J."/>
            <person name="Henrissat B."/>
            <person name="Kuo A."/>
            <person name="Liang C."/>
            <person name="Lipzen A."/>
            <person name="Lutzoni F."/>
            <person name="Magnuson J."/>
            <person name="Mondo S."/>
            <person name="Nolan M."/>
            <person name="Ohm R."/>
            <person name="Pangilinan J."/>
            <person name="Park H.-J."/>
            <person name="Ramirez L."/>
            <person name="Alfaro M."/>
            <person name="Sun H."/>
            <person name="Tritt A."/>
            <person name="Yoshinaga Y."/>
            <person name="Zwiers L.-H."/>
            <person name="Turgeon B."/>
            <person name="Goodwin S."/>
            <person name="Spatafora J."/>
            <person name="Crous P."/>
            <person name="Grigoriev I."/>
        </authorList>
    </citation>
    <scope>NUCLEOTIDE SEQUENCE</scope>
    <source>
        <strain evidence="2">ATCC 74209</strain>
    </source>
</reference>
<evidence type="ECO:0000256" key="1">
    <source>
        <dbReference type="SAM" id="MobiDB-lite"/>
    </source>
</evidence>
<keyword evidence="3" id="KW-1185">Reference proteome</keyword>
<dbReference type="EMBL" id="ML993992">
    <property type="protein sequence ID" value="KAF2201075.1"/>
    <property type="molecule type" value="Genomic_DNA"/>
</dbReference>
<evidence type="ECO:0000313" key="3">
    <source>
        <dbReference type="Proteomes" id="UP000799536"/>
    </source>
</evidence>
<protein>
    <submittedName>
        <fullName evidence="2">Uncharacterized protein</fullName>
    </submittedName>
</protein>
<dbReference type="Proteomes" id="UP000799536">
    <property type="component" value="Unassembled WGS sequence"/>
</dbReference>
<organism evidence="2 3">
    <name type="scientific">Delitschia confertaspora ATCC 74209</name>
    <dbReference type="NCBI Taxonomy" id="1513339"/>
    <lineage>
        <taxon>Eukaryota</taxon>
        <taxon>Fungi</taxon>
        <taxon>Dikarya</taxon>
        <taxon>Ascomycota</taxon>
        <taxon>Pezizomycotina</taxon>
        <taxon>Dothideomycetes</taxon>
        <taxon>Pleosporomycetidae</taxon>
        <taxon>Pleosporales</taxon>
        <taxon>Delitschiaceae</taxon>
        <taxon>Delitschia</taxon>
    </lineage>
</organism>
<gene>
    <name evidence="2" type="ORF">GQ43DRAFT_48450</name>
</gene>
<feature type="region of interest" description="Disordered" evidence="1">
    <location>
        <begin position="18"/>
        <end position="40"/>
    </location>
</feature>
<name>A0A9P4JL27_9PLEO</name>
<dbReference type="AlphaFoldDB" id="A0A9P4JL27"/>
<feature type="compositionally biased region" description="Polar residues" evidence="1">
    <location>
        <begin position="54"/>
        <end position="72"/>
    </location>
</feature>
<accession>A0A9P4JL27</accession>
<proteinExistence type="predicted"/>
<comment type="caution">
    <text evidence="2">The sequence shown here is derived from an EMBL/GenBank/DDBJ whole genome shotgun (WGS) entry which is preliminary data.</text>
</comment>
<evidence type="ECO:0000313" key="2">
    <source>
        <dbReference type="EMBL" id="KAF2201075.1"/>
    </source>
</evidence>
<sequence length="166" mass="18146">MDRDDLVLVGEDTIIAFSSSDSLSDTPEKASESSKSTTDGTCQLAIRAKGKETPSCTCPSAETSTNAPGSWFSGTQKWHHGLYNPFTTSEQPNRRCSIAHPPFLQCHPNVWSLPTPTTAEAQRVFGNSNKMTEHTAPLSYNSVFHPVPPPPVSLGLFVWTWTTSYD</sequence>
<feature type="region of interest" description="Disordered" evidence="1">
    <location>
        <begin position="52"/>
        <end position="72"/>
    </location>
</feature>